<name>A0ABU4WCZ2_9FUSO</name>
<protein>
    <submittedName>
        <fullName evidence="2">PC4/YdbC family ssDNA-binding protein</fullName>
    </submittedName>
</protein>
<evidence type="ECO:0000259" key="1">
    <source>
        <dbReference type="Pfam" id="PF02229"/>
    </source>
</evidence>
<evidence type="ECO:0000313" key="3">
    <source>
        <dbReference type="Proteomes" id="UP001279681"/>
    </source>
</evidence>
<feature type="domain" description="Transcriptional coactivator p15 (PC4) C-terminal" evidence="1">
    <location>
        <begin position="20"/>
        <end position="67"/>
    </location>
</feature>
<organism evidence="2 3">
    <name type="scientific">Candidatus Cetobacterium colombiensis</name>
    <dbReference type="NCBI Taxonomy" id="3073100"/>
    <lineage>
        <taxon>Bacteria</taxon>
        <taxon>Fusobacteriati</taxon>
        <taxon>Fusobacteriota</taxon>
        <taxon>Fusobacteriia</taxon>
        <taxon>Fusobacteriales</taxon>
        <taxon>Fusobacteriaceae</taxon>
        <taxon>Cetobacterium</taxon>
    </lineage>
</organism>
<dbReference type="InterPro" id="IPR017154">
    <property type="entry name" value="PC4-like"/>
</dbReference>
<reference evidence="3" key="1">
    <citation type="submission" date="2023-07" db="EMBL/GenBank/DDBJ databases">
        <authorList>
            <person name="Colorado M.A."/>
            <person name="Villamil L.M."/>
            <person name="Melo J.F."/>
            <person name="Rodriguez J.A."/>
            <person name="Ruiz R.Y."/>
        </authorList>
    </citation>
    <scope>NUCLEOTIDE SEQUENCE [LARGE SCALE GENOMIC DNA]</scope>
    <source>
        <strain evidence="3">C33</strain>
    </source>
</reference>
<evidence type="ECO:0000313" key="2">
    <source>
        <dbReference type="EMBL" id="MDX8336892.1"/>
    </source>
</evidence>
<sequence length="78" mass="8910">MAEIKFEIIENLGTIGEGAKGWKKEVNLISWNSRKPKIDIRDWDEDHEKMGKGITLSKGELIALKEILNSIDIENLDM</sequence>
<accession>A0ABU4WCZ2</accession>
<proteinExistence type="predicted"/>
<dbReference type="Proteomes" id="UP001279681">
    <property type="component" value="Unassembled WGS sequence"/>
</dbReference>
<keyword evidence="3" id="KW-1185">Reference proteome</keyword>
<dbReference type="InterPro" id="IPR003173">
    <property type="entry name" value="PC4_C"/>
</dbReference>
<gene>
    <name evidence="2" type="ORF">RFV38_10355</name>
</gene>
<dbReference type="RefSeq" id="WP_320314260.1">
    <property type="nucleotide sequence ID" value="NZ_JAVIKH010000015.1"/>
</dbReference>
<dbReference type="Gene3D" id="2.30.31.70">
    <property type="match status" value="1"/>
</dbReference>
<dbReference type="PIRSF" id="PIRSF037246">
    <property type="entry name" value="UCP037246"/>
    <property type="match status" value="1"/>
</dbReference>
<dbReference type="Pfam" id="PF02229">
    <property type="entry name" value="PC4"/>
    <property type="match status" value="1"/>
</dbReference>
<comment type="caution">
    <text evidence="2">The sequence shown here is derived from an EMBL/GenBank/DDBJ whole genome shotgun (WGS) entry which is preliminary data.</text>
</comment>
<dbReference type="EMBL" id="JAVIKH010000015">
    <property type="protein sequence ID" value="MDX8336892.1"/>
    <property type="molecule type" value="Genomic_DNA"/>
</dbReference>